<dbReference type="AlphaFoldDB" id="A0A316UDT3"/>
<protein>
    <submittedName>
        <fullName evidence="2">Uncharacterized protein</fullName>
    </submittedName>
</protein>
<dbReference type="GeneID" id="37016018"/>
<keyword evidence="3" id="KW-1185">Reference proteome</keyword>
<feature type="compositionally biased region" description="Low complexity" evidence="1">
    <location>
        <begin position="573"/>
        <end position="586"/>
    </location>
</feature>
<gene>
    <name evidence="2" type="ORF">BCV69DRAFT_299005</name>
</gene>
<feature type="region of interest" description="Disordered" evidence="1">
    <location>
        <begin position="573"/>
        <end position="593"/>
    </location>
</feature>
<organism evidence="2 3">
    <name type="scientific">Pseudomicrostroma glucosiphilum</name>
    <dbReference type="NCBI Taxonomy" id="1684307"/>
    <lineage>
        <taxon>Eukaryota</taxon>
        <taxon>Fungi</taxon>
        <taxon>Dikarya</taxon>
        <taxon>Basidiomycota</taxon>
        <taxon>Ustilaginomycotina</taxon>
        <taxon>Exobasidiomycetes</taxon>
        <taxon>Microstromatales</taxon>
        <taxon>Microstromatales incertae sedis</taxon>
        <taxon>Pseudomicrostroma</taxon>
    </lineage>
</organism>
<dbReference type="EMBL" id="KZ819326">
    <property type="protein sequence ID" value="PWN21235.1"/>
    <property type="molecule type" value="Genomic_DNA"/>
</dbReference>
<proteinExistence type="predicted"/>
<accession>A0A316UDT3</accession>
<evidence type="ECO:0000313" key="2">
    <source>
        <dbReference type="EMBL" id="PWN21235.1"/>
    </source>
</evidence>
<name>A0A316UDT3_9BASI</name>
<dbReference type="RefSeq" id="XP_025348395.1">
    <property type="nucleotide sequence ID" value="XM_025494284.1"/>
</dbReference>
<reference evidence="2 3" key="1">
    <citation type="journal article" date="2018" name="Mol. Biol. Evol.">
        <title>Broad Genomic Sampling Reveals a Smut Pathogenic Ancestry of the Fungal Clade Ustilaginomycotina.</title>
        <authorList>
            <person name="Kijpornyongpan T."/>
            <person name="Mondo S.J."/>
            <person name="Barry K."/>
            <person name="Sandor L."/>
            <person name="Lee J."/>
            <person name="Lipzen A."/>
            <person name="Pangilinan J."/>
            <person name="LaButti K."/>
            <person name="Hainaut M."/>
            <person name="Henrissat B."/>
            <person name="Grigoriev I.V."/>
            <person name="Spatafora J.W."/>
            <person name="Aime M.C."/>
        </authorList>
    </citation>
    <scope>NUCLEOTIDE SEQUENCE [LARGE SCALE GENOMIC DNA]</scope>
    <source>
        <strain evidence="2 3">MCA 4718</strain>
    </source>
</reference>
<sequence length="767" mass="82707">MLSATLYSSPVRRAKSPLGRRTSTRAYPASSPRHIPVAFVSLRRRYHKSKARKPITIRTFQRQIDSIVSHEKATVLLDDYGGLAAPCPAPSAATPGALTPTERPDWNNWPGEVTSDVDHSPLVFPLAINMDRFGDESTDLAAFPQPLAQRPFWMPPSSPGGLKPRYPPPSSQAKEESPSPLRKLRRSVVRIAKADETSARTRGPPRRPSIDSLEDSELPYARLRDSAPAGAPSQWPQALSRSSSMLNWRQVMPTSSSTLSDAGYAAQASRGRTRQISGRIQLTDQDIIEIDSNTFFDDVNKSDTVELPNVTALHLNGHAEQNVTPRYLRRWPAVAPSPLIDTSRTDITLDRSAGDLEDDEEDTGNHCKFGTPTNDGQLELQGCSDSQDLAYTVQAAGRCHLRSSNTFGPGTHSAFAVADPKWPAPETESFDTSLEVVELSCFALTTPSDDGDQPAVQHDLARNIECSQVIVSEQRDSEVDQKPEAVQKPASSLSLLSSSLKSARVKGSKQQAPATLKIIFPPRRVSTSAERHLEDLQVMPSSRSHGALVSGPVSSVPARSSFVPRPFLLSKKASGTSGCTSPSSPGAPRPLLLGRAHRDTDLAGSDPKAELWSTPTSLGLSLLKLARSSVSSSSTSRSKESSGLLSPPLSLGGYMCYSPPQSPDWTHVSVTSPVVDARHDSGRPLRHGSYSVLPRTLSTLTALPAKRASHAQTGTLHKRGSVLNQIQPDAVEETLAILDGKREMLDGSPNISTHTGAALHQLVGSAF</sequence>
<dbReference type="Proteomes" id="UP000245942">
    <property type="component" value="Unassembled WGS sequence"/>
</dbReference>
<evidence type="ECO:0000256" key="1">
    <source>
        <dbReference type="SAM" id="MobiDB-lite"/>
    </source>
</evidence>
<feature type="region of interest" description="Disordered" evidence="1">
    <location>
        <begin position="151"/>
        <end position="215"/>
    </location>
</feature>
<evidence type="ECO:0000313" key="3">
    <source>
        <dbReference type="Proteomes" id="UP000245942"/>
    </source>
</evidence>
<feature type="region of interest" description="Disordered" evidence="1">
    <location>
        <begin position="1"/>
        <end position="29"/>
    </location>
</feature>